<feature type="transmembrane region" description="Helical" evidence="1">
    <location>
        <begin position="21"/>
        <end position="44"/>
    </location>
</feature>
<dbReference type="eggNOG" id="COG0842">
    <property type="taxonomic scope" value="Bacteria"/>
</dbReference>
<keyword evidence="1" id="KW-1133">Transmembrane helix</keyword>
<proteinExistence type="predicted"/>
<organism evidence="2 3">
    <name type="scientific">Gordonia amarae NBRC 15530</name>
    <dbReference type="NCBI Taxonomy" id="1075090"/>
    <lineage>
        <taxon>Bacteria</taxon>
        <taxon>Bacillati</taxon>
        <taxon>Actinomycetota</taxon>
        <taxon>Actinomycetes</taxon>
        <taxon>Mycobacteriales</taxon>
        <taxon>Gordoniaceae</taxon>
        <taxon>Gordonia</taxon>
    </lineage>
</organism>
<evidence type="ECO:0000256" key="1">
    <source>
        <dbReference type="SAM" id="Phobius"/>
    </source>
</evidence>
<feature type="transmembrane region" description="Helical" evidence="1">
    <location>
        <begin position="160"/>
        <end position="182"/>
    </location>
</feature>
<gene>
    <name evidence="2" type="ORF">GOAMR_76_00710</name>
</gene>
<dbReference type="EMBL" id="BAED01000076">
    <property type="protein sequence ID" value="GAB08001.1"/>
    <property type="molecule type" value="Genomic_DNA"/>
</dbReference>
<accession>G7GWM6</accession>
<dbReference type="Proteomes" id="UP000006023">
    <property type="component" value="Unassembled WGS sequence"/>
</dbReference>
<dbReference type="STRING" id="1075090.GOAMR_76_00710"/>
<comment type="caution">
    <text evidence="2">The sequence shown here is derived from an EMBL/GenBank/DDBJ whole genome shotgun (WGS) entry which is preliminary data.</text>
</comment>
<feature type="transmembrane region" description="Helical" evidence="1">
    <location>
        <begin position="304"/>
        <end position="323"/>
    </location>
</feature>
<reference evidence="2 3" key="1">
    <citation type="submission" date="2011-11" db="EMBL/GenBank/DDBJ databases">
        <title>Whole genome shotgun sequence of Gordonia amarae NBRC 15530.</title>
        <authorList>
            <person name="Takarada H."/>
            <person name="Hosoyama A."/>
            <person name="Tsuchikane K."/>
            <person name="Katsumata H."/>
            <person name="Yamazaki S."/>
            <person name="Fujita N."/>
        </authorList>
    </citation>
    <scope>NUCLEOTIDE SEQUENCE [LARGE SCALE GENOMIC DNA]</scope>
    <source>
        <strain evidence="2 3">NBRC 15530</strain>
    </source>
</reference>
<feature type="transmembrane region" description="Helical" evidence="1">
    <location>
        <begin position="218"/>
        <end position="238"/>
    </location>
</feature>
<feature type="transmembrane region" description="Helical" evidence="1">
    <location>
        <begin position="243"/>
        <end position="263"/>
    </location>
</feature>
<evidence type="ECO:0000313" key="3">
    <source>
        <dbReference type="Proteomes" id="UP000006023"/>
    </source>
</evidence>
<keyword evidence="1" id="KW-0812">Transmembrane</keyword>
<protein>
    <submittedName>
        <fullName evidence="2">Uncharacterized protein</fullName>
    </submittedName>
</protein>
<sequence length="336" mass="33875">MMTSETTEPEKPAPLAGKSPWLKIGIVVGGLAVAVSLMVLVFLAPSINSGADDLPVGISGPAQATAQLQQKLEAAQPGAFDFKSYDDAAAVVDATHDRDVVGGISIETDGSVKVTVAGGAGTPYAQLLKTLGASLASAGQKVSYTDVAPLTADDPNGSGLSALGLPLAFGGMISAVLLSTLLKNQPLYKIAGSLAGSTVVGFVVVAILQFGFGSVDGNYFLTALSLSLGVAAISLFVLGMESLLGYAGFGVGGLVMMFIANPLSGMATGWQWLPSPWGFIGQLLPIGSSGTLIRSVAFFDGEGIGMPLSVLFNWVIVGVALTIGGGVKKQQAAVAA</sequence>
<keyword evidence="3" id="KW-1185">Reference proteome</keyword>
<dbReference type="AlphaFoldDB" id="G7GWM6"/>
<evidence type="ECO:0000313" key="2">
    <source>
        <dbReference type="EMBL" id="GAB08001.1"/>
    </source>
</evidence>
<keyword evidence="1" id="KW-0472">Membrane</keyword>
<name>G7GWM6_9ACTN</name>
<feature type="transmembrane region" description="Helical" evidence="1">
    <location>
        <begin position="194"/>
        <end position="212"/>
    </location>
</feature>